<feature type="transmembrane region" description="Helical" evidence="10">
    <location>
        <begin position="182"/>
        <end position="203"/>
    </location>
</feature>
<evidence type="ECO:0000256" key="6">
    <source>
        <dbReference type="ARBA" id="ARBA00023136"/>
    </source>
</evidence>
<dbReference type="InterPro" id="IPR017452">
    <property type="entry name" value="GPCR_Rhodpsn_7TM"/>
</dbReference>
<accession>A0A914V974</accession>
<protein>
    <submittedName>
        <fullName evidence="13">G-protein coupled receptors family 1 profile domain-containing protein</fullName>
    </submittedName>
</protein>
<evidence type="ECO:0000256" key="3">
    <source>
        <dbReference type="ARBA" id="ARBA00022692"/>
    </source>
</evidence>
<evidence type="ECO:0000259" key="11">
    <source>
        <dbReference type="PROSITE" id="PS50262"/>
    </source>
</evidence>
<keyword evidence="2" id="KW-1003">Cell membrane</keyword>
<dbReference type="InterPro" id="IPR019424">
    <property type="entry name" value="7TM_GPCR_Srsx"/>
</dbReference>
<feature type="transmembrane region" description="Helical" evidence="10">
    <location>
        <begin position="54"/>
        <end position="74"/>
    </location>
</feature>
<evidence type="ECO:0000256" key="10">
    <source>
        <dbReference type="SAM" id="Phobius"/>
    </source>
</evidence>
<reference evidence="13" key="1">
    <citation type="submission" date="2022-11" db="UniProtKB">
        <authorList>
            <consortium name="WormBaseParasite"/>
        </authorList>
    </citation>
    <scope>IDENTIFICATION</scope>
</reference>
<keyword evidence="7" id="KW-0675">Receptor</keyword>
<keyword evidence="12" id="KW-1185">Reference proteome</keyword>
<evidence type="ECO:0000313" key="12">
    <source>
        <dbReference type="Proteomes" id="UP000887566"/>
    </source>
</evidence>
<dbReference type="CDD" id="cd00637">
    <property type="entry name" value="7tm_classA_rhodopsin-like"/>
    <property type="match status" value="1"/>
</dbReference>
<dbReference type="SUPFAM" id="SSF81321">
    <property type="entry name" value="Family A G protein-coupled receptor-like"/>
    <property type="match status" value="1"/>
</dbReference>
<dbReference type="Pfam" id="PF10320">
    <property type="entry name" value="7TM_GPCR_Srsx"/>
    <property type="match status" value="1"/>
</dbReference>
<dbReference type="PROSITE" id="PS50262">
    <property type="entry name" value="G_PROTEIN_RECEP_F1_2"/>
    <property type="match status" value="1"/>
</dbReference>
<proteinExistence type="predicted"/>
<dbReference type="Gene3D" id="1.20.1070.10">
    <property type="entry name" value="Rhodopsin 7-helix transmembrane proteins"/>
    <property type="match status" value="1"/>
</dbReference>
<evidence type="ECO:0000256" key="9">
    <source>
        <dbReference type="ARBA" id="ARBA00023224"/>
    </source>
</evidence>
<organism evidence="12 13">
    <name type="scientific">Plectus sambesii</name>
    <dbReference type="NCBI Taxonomy" id="2011161"/>
    <lineage>
        <taxon>Eukaryota</taxon>
        <taxon>Metazoa</taxon>
        <taxon>Ecdysozoa</taxon>
        <taxon>Nematoda</taxon>
        <taxon>Chromadorea</taxon>
        <taxon>Plectida</taxon>
        <taxon>Plectina</taxon>
        <taxon>Plectoidea</taxon>
        <taxon>Plectidae</taxon>
        <taxon>Plectus</taxon>
    </lineage>
</organism>
<keyword evidence="8" id="KW-0325">Glycoprotein</keyword>
<evidence type="ECO:0000256" key="7">
    <source>
        <dbReference type="ARBA" id="ARBA00023170"/>
    </source>
</evidence>
<feature type="transmembrane region" description="Helical" evidence="10">
    <location>
        <begin position="258"/>
        <end position="278"/>
    </location>
</feature>
<comment type="subcellular location">
    <subcellularLocation>
        <location evidence="1">Cell membrane</location>
        <topology evidence="1">Multi-pass membrane protein</topology>
    </subcellularLocation>
</comment>
<feature type="transmembrane region" description="Helical" evidence="10">
    <location>
        <begin position="97"/>
        <end position="118"/>
    </location>
</feature>
<feature type="domain" description="G-protein coupled receptors family 1 profile" evidence="11">
    <location>
        <begin position="33"/>
        <end position="245"/>
    </location>
</feature>
<dbReference type="GO" id="GO:0004930">
    <property type="term" value="F:G protein-coupled receptor activity"/>
    <property type="evidence" value="ECO:0007669"/>
    <property type="project" value="UniProtKB-KW"/>
</dbReference>
<evidence type="ECO:0000256" key="4">
    <source>
        <dbReference type="ARBA" id="ARBA00022989"/>
    </source>
</evidence>
<feature type="transmembrane region" description="Helical" evidence="10">
    <location>
        <begin position="22"/>
        <end position="42"/>
    </location>
</feature>
<feature type="transmembrane region" description="Helical" evidence="10">
    <location>
        <begin position="139"/>
        <end position="162"/>
    </location>
</feature>
<evidence type="ECO:0000313" key="13">
    <source>
        <dbReference type="WBParaSite" id="PSAMB.scaffold1665size28921.g14274.t1"/>
    </source>
</evidence>
<evidence type="ECO:0000256" key="5">
    <source>
        <dbReference type="ARBA" id="ARBA00023040"/>
    </source>
</evidence>
<dbReference type="Proteomes" id="UP000887566">
    <property type="component" value="Unplaced"/>
</dbReference>
<evidence type="ECO:0000256" key="2">
    <source>
        <dbReference type="ARBA" id="ARBA00022475"/>
    </source>
</evidence>
<feature type="transmembrane region" description="Helical" evidence="10">
    <location>
        <begin position="224"/>
        <end position="246"/>
    </location>
</feature>
<sequence length="332" mass="36898">MQCNTTGSSNASLANIINLNNLYTPFGSFATVTNILCVLVVLSKKHMREKYGAFGVLSFGDMLNALAMVLSGSIRNQQINDNSFVSLSTFDCFRNPWPHLFIVGGQLPAFVLIVMAGERVIAVFKPIFYRTYVTPRIRLIANIICVVLSILSLLIGILFSYLNREVCTNPACSTIGSTGRLYGTFNYILIVPLPCVALVLNILAYVGAKRLSVSTNMERELKKVLVSLVIASLAVLLSALPNIMIWGQGIFWNIPGLGYMYIGFCCNSAVDLFAFFFLKEDFRNRLLSLISHGYINRRFNLHEVTETNAKRNMLHGIPNKPPLRSTIVEALH</sequence>
<keyword evidence="4 10" id="KW-1133">Transmembrane helix</keyword>
<name>A0A914V974_9BILA</name>
<keyword evidence="6 10" id="KW-0472">Membrane</keyword>
<dbReference type="PANTHER" id="PTHR24246:SF27">
    <property type="entry name" value="ADENOSINE RECEPTOR, ISOFORM A"/>
    <property type="match status" value="1"/>
</dbReference>
<evidence type="ECO:0000256" key="8">
    <source>
        <dbReference type="ARBA" id="ARBA00023180"/>
    </source>
</evidence>
<keyword evidence="5" id="KW-0297">G-protein coupled receptor</keyword>
<dbReference type="WBParaSite" id="PSAMB.scaffold1665size28921.g14274.t1">
    <property type="protein sequence ID" value="PSAMB.scaffold1665size28921.g14274.t1"/>
    <property type="gene ID" value="PSAMB.scaffold1665size28921.g14274"/>
</dbReference>
<dbReference type="GO" id="GO:0005886">
    <property type="term" value="C:plasma membrane"/>
    <property type="evidence" value="ECO:0007669"/>
    <property type="project" value="UniProtKB-SubCell"/>
</dbReference>
<keyword evidence="9" id="KW-0807">Transducer</keyword>
<dbReference type="PANTHER" id="PTHR24246">
    <property type="entry name" value="OLFACTORY RECEPTOR AND ADENOSINE RECEPTOR"/>
    <property type="match status" value="1"/>
</dbReference>
<evidence type="ECO:0000256" key="1">
    <source>
        <dbReference type="ARBA" id="ARBA00004651"/>
    </source>
</evidence>
<dbReference type="AlphaFoldDB" id="A0A914V974"/>
<keyword evidence="3 10" id="KW-0812">Transmembrane</keyword>